<feature type="signal peptide" evidence="1">
    <location>
        <begin position="1"/>
        <end position="19"/>
    </location>
</feature>
<protein>
    <recommendedName>
        <fullName evidence="4">Lipocalin-like domain-containing protein</fullName>
    </recommendedName>
</protein>
<gene>
    <name evidence="2" type="ORF">Poly41_14090</name>
</gene>
<proteinExistence type="predicted"/>
<dbReference type="Proteomes" id="UP000319143">
    <property type="component" value="Unassembled WGS sequence"/>
</dbReference>
<name>A0A5C6DZU3_9BACT</name>
<organism evidence="2 3">
    <name type="scientific">Novipirellula artificiosorum</name>
    <dbReference type="NCBI Taxonomy" id="2528016"/>
    <lineage>
        <taxon>Bacteria</taxon>
        <taxon>Pseudomonadati</taxon>
        <taxon>Planctomycetota</taxon>
        <taxon>Planctomycetia</taxon>
        <taxon>Pirellulales</taxon>
        <taxon>Pirellulaceae</taxon>
        <taxon>Novipirellula</taxon>
    </lineage>
</organism>
<evidence type="ECO:0000313" key="3">
    <source>
        <dbReference type="Proteomes" id="UP000319143"/>
    </source>
</evidence>
<accession>A0A5C6DZU3</accession>
<evidence type="ECO:0000313" key="2">
    <source>
        <dbReference type="EMBL" id="TWU40576.1"/>
    </source>
</evidence>
<keyword evidence="3" id="KW-1185">Reference proteome</keyword>
<dbReference type="EMBL" id="SJPV01000002">
    <property type="protein sequence ID" value="TWU40576.1"/>
    <property type="molecule type" value="Genomic_DNA"/>
</dbReference>
<sequence precursor="true">MRAVIASLAFCLVAGPVAAQSAKQAVNEKLEPFEWMIGHWTPDKLEVFGHDFEARAFSAVVVEPSENGRELVTTYSYSYTYGSPHSSHIKEHTVHVTERLRWEDGNVVLSVEHDQFQTKRKLETKLMRREDGVWIGYIYPSTLRIGRSKSEDFRRSLYSPENRLKLSIAVQNADFTPPPLQQELRALSWLIGTWVITGPRSAADGPYWHYQLESPLIVTAAEDGKSIVLRYTFWKHYTTMFGWHGEVEEQLSWDDLEKKFKLFTVIEKGVGGTLPSRVETVEYLAPDEFRIAEKNEKGMKRIGFAEEAVKVKDQNGPWTPPMLAVELGVNFEKKSDDVPEK</sequence>
<comment type="caution">
    <text evidence="2">The sequence shown here is derived from an EMBL/GenBank/DDBJ whole genome shotgun (WGS) entry which is preliminary data.</text>
</comment>
<evidence type="ECO:0000256" key="1">
    <source>
        <dbReference type="SAM" id="SignalP"/>
    </source>
</evidence>
<keyword evidence="1" id="KW-0732">Signal</keyword>
<feature type="chain" id="PRO_5022672449" description="Lipocalin-like domain-containing protein" evidence="1">
    <location>
        <begin position="20"/>
        <end position="341"/>
    </location>
</feature>
<evidence type="ECO:0008006" key="4">
    <source>
        <dbReference type="Google" id="ProtNLM"/>
    </source>
</evidence>
<dbReference type="AlphaFoldDB" id="A0A5C6DZU3"/>
<dbReference type="RefSeq" id="WP_146525167.1">
    <property type="nucleotide sequence ID" value="NZ_SJPV01000002.1"/>
</dbReference>
<reference evidence="2 3" key="1">
    <citation type="submission" date="2019-02" db="EMBL/GenBank/DDBJ databases">
        <title>Deep-cultivation of Planctomycetes and their phenomic and genomic characterization uncovers novel biology.</title>
        <authorList>
            <person name="Wiegand S."/>
            <person name="Jogler M."/>
            <person name="Boedeker C."/>
            <person name="Pinto D."/>
            <person name="Vollmers J."/>
            <person name="Rivas-Marin E."/>
            <person name="Kohn T."/>
            <person name="Peeters S.H."/>
            <person name="Heuer A."/>
            <person name="Rast P."/>
            <person name="Oberbeckmann S."/>
            <person name="Bunk B."/>
            <person name="Jeske O."/>
            <person name="Meyerdierks A."/>
            <person name="Storesund J.E."/>
            <person name="Kallscheuer N."/>
            <person name="Luecker S."/>
            <person name="Lage O.M."/>
            <person name="Pohl T."/>
            <person name="Merkel B.J."/>
            <person name="Hornburger P."/>
            <person name="Mueller R.-W."/>
            <person name="Bruemmer F."/>
            <person name="Labrenz M."/>
            <person name="Spormann A.M."/>
            <person name="Op Den Camp H."/>
            <person name="Overmann J."/>
            <person name="Amann R."/>
            <person name="Jetten M.S.M."/>
            <person name="Mascher T."/>
            <person name="Medema M.H."/>
            <person name="Devos D.P."/>
            <person name="Kaster A.-K."/>
            <person name="Ovreas L."/>
            <person name="Rohde M."/>
            <person name="Galperin M.Y."/>
            <person name="Jogler C."/>
        </authorList>
    </citation>
    <scope>NUCLEOTIDE SEQUENCE [LARGE SCALE GENOMIC DNA]</scope>
    <source>
        <strain evidence="2 3">Poly41</strain>
    </source>
</reference>